<feature type="signal peptide" evidence="1">
    <location>
        <begin position="1"/>
        <end position="22"/>
    </location>
</feature>
<gene>
    <name evidence="2" type="ORF">GCM10009118_12120</name>
</gene>
<sequence length="194" mass="22238">MAVLKKRTYLLLLVSISIVCGASFGDRNFTPFSQGSRPYFGVSITTSPVGNDMTFAIIRPTYGGRVTVTHISRNDFLHIASGKWKHPINPHQENLFEEHDVFGGLFVDSISGEESLFCPALDSLWKVKYNTNPYYFKSEGWAHGNYMPSAKQQQYLYEEYGVYNLNTDFFADTSFWKILRDVTQPEWIQNYSSL</sequence>
<evidence type="ECO:0000313" key="2">
    <source>
        <dbReference type="EMBL" id="GAA0874804.1"/>
    </source>
</evidence>
<organism evidence="2 3">
    <name type="scientific">Wandonia haliotis</name>
    <dbReference type="NCBI Taxonomy" id="574963"/>
    <lineage>
        <taxon>Bacteria</taxon>
        <taxon>Pseudomonadati</taxon>
        <taxon>Bacteroidota</taxon>
        <taxon>Flavobacteriia</taxon>
        <taxon>Flavobacteriales</taxon>
        <taxon>Crocinitomicaceae</taxon>
        <taxon>Wandonia</taxon>
    </lineage>
</organism>
<feature type="chain" id="PRO_5046733353" evidence="1">
    <location>
        <begin position="23"/>
        <end position="194"/>
    </location>
</feature>
<name>A0ABN1MNZ8_9FLAO</name>
<reference evidence="2 3" key="1">
    <citation type="journal article" date="2019" name="Int. J. Syst. Evol. Microbiol.">
        <title>The Global Catalogue of Microorganisms (GCM) 10K type strain sequencing project: providing services to taxonomists for standard genome sequencing and annotation.</title>
        <authorList>
            <consortium name="The Broad Institute Genomics Platform"/>
            <consortium name="The Broad Institute Genome Sequencing Center for Infectious Disease"/>
            <person name="Wu L."/>
            <person name="Ma J."/>
        </authorList>
    </citation>
    <scope>NUCLEOTIDE SEQUENCE [LARGE SCALE GENOMIC DNA]</scope>
    <source>
        <strain evidence="2 3">JCM 16083</strain>
    </source>
</reference>
<accession>A0ABN1MNZ8</accession>
<keyword evidence="3" id="KW-1185">Reference proteome</keyword>
<evidence type="ECO:0000256" key="1">
    <source>
        <dbReference type="SAM" id="SignalP"/>
    </source>
</evidence>
<evidence type="ECO:0000313" key="3">
    <source>
        <dbReference type="Proteomes" id="UP001501126"/>
    </source>
</evidence>
<keyword evidence="1" id="KW-0732">Signal</keyword>
<dbReference type="EMBL" id="BAAAFH010000007">
    <property type="protein sequence ID" value="GAA0874804.1"/>
    <property type="molecule type" value="Genomic_DNA"/>
</dbReference>
<protein>
    <submittedName>
        <fullName evidence="2">Uncharacterized protein</fullName>
    </submittedName>
</protein>
<dbReference type="Proteomes" id="UP001501126">
    <property type="component" value="Unassembled WGS sequence"/>
</dbReference>
<comment type="caution">
    <text evidence="2">The sequence shown here is derived from an EMBL/GenBank/DDBJ whole genome shotgun (WGS) entry which is preliminary data.</text>
</comment>
<proteinExistence type="predicted"/>